<dbReference type="PIRSF" id="PIRSF006305">
    <property type="entry name" value="Maf"/>
    <property type="match status" value="1"/>
</dbReference>
<reference evidence="6" key="1">
    <citation type="submission" date="2016-04" db="EMBL/GenBank/DDBJ databases">
        <authorList>
            <person name="Tagini F."/>
        </authorList>
    </citation>
    <scope>NUCLEOTIDE SEQUENCE [LARGE SCALE GENOMIC DNA]</scope>
    <source>
        <strain evidence="6">CHUV0807</strain>
    </source>
</reference>
<dbReference type="InterPro" id="IPR003697">
    <property type="entry name" value="Maf-like"/>
</dbReference>
<comment type="catalytic activity">
    <reaction evidence="4">
        <text>dTTP + H2O = dTMP + diphosphate + H(+)</text>
        <dbReference type="Rhea" id="RHEA:28534"/>
        <dbReference type="ChEBI" id="CHEBI:15377"/>
        <dbReference type="ChEBI" id="CHEBI:15378"/>
        <dbReference type="ChEBI" id="CHEBI:33019"/>
        <dbReference type="ChEBI" id="CHEBI:37568"/>
        <dbReference type="ChEBI" id="CHEBI:63528"/>
        <dbReference type="EC" id="3.6.1.9"/>
    </reaction>
</comment>
<dbReference type="PANTHER" id="PTHR43213:SF5">
    <property type="entry name" value="BIFUNCTIONAL DTTP_UTP PYROPHOSPHATASE_METHYLTRANSFERASE PROTEIN-RELATED"/>
    <property type="match status" value="1"/>
</dbReference>
<dbReference type="GO" id="GO:0036218">
    <property type="term" value="F:dTTP diphosphatase activity"/>
    <property type="evidence" value="ECO:0007669"/>
    <property type="project" value="RHEA"/>
</dbReference>
<comment type="cofactor">
    <cofactor evidence="1 4">
        <name>a divalent metal cation</name>
        <dbReference type="ChEBI" id="CHEBI:60240"/>
    </cofactor>
</comment>
<feature type="site" description="Important for substrate specificity" evidence="4">
    <location>
        <position position="11"/>
    </location>
</feature>
<dbReference type="AlphaFoldDB" id="A0A1C3H7A2"/>
<dbReference type="PANTHER" id="PTHR43213">
    <property type="entry name" value="BIFUNCTIONAL DTTP/UTP PYROPHOSPHATASE/METHYLTRANSFERASE PROTEIN-RELATED"/>
    <property type="match status" value="1"/>
</dbReference>
<name>A0A1C3H7A2_9GAMM</name>
<feature type="site" description="Important for substrate specificity" evidence="4">
    <location>
        <position position="69"/>
    </location>
</feature>
<sequence>MQIVLASASPRRALLLQMLGFDFTTAEPNVDESPLAGEAAPELVVRLACAKAEAVQPDFPDALLIAADTTVACDGAILGKPQDNAEALAMLRTLSGRQHQVFTGLAMRWRQAQFTYVESSSVTMPEHPDALLRAYLASGEAMGKAGAYGIQGRGGVLVSSITGDFYNVMGLPLQALWQGFCELGCSGEFLRALGS</sequence>
<gene>
    <name evidence="5" type="ORF">CHUV0807_2407</name>
</gene>
<evidence type="ECO:0000313" key="6">
    <source>
        <dbReference type="Proteomes" id="UP000190837"/>
    </source>
</evidence>
<dbReference type="Gene3D" id="3.90.950.10">
    <property type="match status" value="1"/>
</dbReference>
<dbReference type="EC" id="3.6.1.9" evidence="4"/>
<evidence type="ECO:0000256" key="4">
    <source>
        <dbReference type="HAMAP-Rule" id="MF_00528"/>
    </source>
</evidence>
<dbReference type="SUPFAM" id="SSF52972">
    <property type="entry name" value="ITPase-like"/>
    <property type="match status" value="1"/>
</dbReference>
<protein>
    <recommendedName>
        <fullName evidence="4">dTTP/UTP pyrophosphatase</fullName>
        <shortName evidence="4">dTTPase/UTPase</shortName>
        <ecNumber evidence="4">3.6.1.9</ecNumber>
    </recommendedName>
    <alternativeName>
        <fullName evidence="4">Nucleoside triphosphate pyrophosphatase</fullName>
    </alternativeName>
    <alternativeName>
        <fullName evidence="4">Nucleotide pyrophosphatase</fullName>
        <shortName evidence="4">Nucleotide PPase</shortName>
    </alternativeName>
</protein>
<dbReference type="GeneID" id="84788767"/>
<dbReference type="GO" id="GO:0009117">
    <property type="term" value="P:nucleotide metabolic process"/>
    <property type="evidence" value="ECO:0007669"/>
    <property type="project" value="UniProtKB-KW"/>
</dbReference>
<comment type="caution">
    <text evidence="4">Lacks conserved residue(s) required for the propagation of feature annotation.</text>
</comment>
<dbReference type="GO" id="GO:0005737">
    <property type="term" value="C:cytoplasm"/>
    <property type="evidence" value="ECO:0007669"/>
    <property type="project" value="UniProtKB-SubCell"/>
</dbReference>
<organism evidence="5 6">
    <name type="scientific">Cardiobacterium hominis</name>
    <dbReference type="NCBI Taxonomy" id="2718"/>
    <lineage>
        <taxon>Bacteria</taxon>
        <taxon>Pseudomonadati</taxon>
        <taxon>Pseudomonadota</taxon>
        <taxon>Gammaproteobacteria</taxon>
        <taxon>Cardiobacteriales</taxon>
        <taxon>Cardiobacteriaceae</taxon>
        <taxon>Cardiobacterium</taxon>
    </lineage>
</organism>
<comment type="catalytic activity">
    <reaction evidence="4">
        <text>UTP + H2O = UMP + diphosphate + H(+)</text>
        <dbReference type="Rhea" id="RHEA:29395"/>
        <dbReference type="ChEBI" id="CHEBI:15377"/>
        <dbReference type="ChEBI" id="CHEBI:15378"/>
        <dbReference type="ChEBI" id="CHEBI:33019"/>
        <dbReference type="ChEBI" id="CHEBI:46398"/>
        <dbReference type="ChEBI" id="CHEBI:57865"/>
        <dbReference type="EC" id="3.6.1.9"/>
    </reaction>
</comment>
<feature type="active site" description="Proton acceptor" evidence="4">
    <location>
        <position position="68"/>
    </location>
</feature>
<accession>A0A1C3H7A2</accession>
<proteinExistence type="inferred from homology"/>
<dbReference type="InterPro" id="IPR029001">
    <property type="entry name" value="ITPase-like_fam"/>
</dbReference>
<keyword evidence="3 4" id="KW-0546">Nucleotide metabolism</keyword>
<comment type="subcellular location">
    <subcellularLocation>
        <location evidence="4">Cytoplasm</location>
    </subcellularLocation>
</comment>
<evidence type="ECO:0000256" key="3">
    <source>
        <dbReference type="ARBA" id="ARBA00023080"/>
    </source>
</evidence>
<keyword evidence="2 4" id="KW-0378">Hydrolase</keyword>
<dbReference type="NCBIfam" id="TIGR00172">
    <property type="entry name" value="maf"/>
    <property type="match status" value="1"/>
</dbReference>
<dbReference type="HAMAP" id="MF_00528">
    <property type="entry name" value="Maf"/>
    <property type="match status" value="1"/>
</dbReference>
<dbReference type="EMBL" id="FKLO01000081">
    <property type="protein sequence ID" value="SAM71982.1"/>
    <property type="molecule type" value="Genomic_DNA"/>
</dbReference>
<evidence type="ECO:0000256" key="1">
    <source>
        <dbReference type="ARBA" id="ARBA00001968"/>
    </source>
</evidence>
<dbReference type="CDD" id="cd00555">
    <property type="entry name" value="Maf"/>
    <property type="match status" value="1"/>
</dbReference>
<dbReference type="OMA" id="VIGCDSV"/>
<dbReference type="Proteomes" id="UP000190837">
    <property type="component" value="Unassembled WGS sequence"/>
</dbReference>
<dbReference type="GO" id="GO:0036221">
    <property type="term" value="F:UTP diphosphatase activity"/>
    <property type="evidence" value="ECO:0007669"/>
    <property type="project" value="RHEA"/>
</dbReference>
<evidence type="ECO:0000313" key="5">
    <source>
        <dbReference type="EMBL" id="SAM71982.1"/>
    </source>
</evidence>
<dbReference type="Pfam" id="PF02545">
    <property type="entry name" value="Maf"/>
    <property type="match status" value="1"/>
</dbReference>
<comment type="similarity">
    <text evidence="4">Belongs to the Maf family. YhdE subfamily.</text>
</comment>
<evidence type="ECO:0000256" key="2">
    <source>
        <dbReference type="ARBA" id="ARBA00022801"/>
    </source>
</evidence>
<comment type="function">
    <text evidence="4">Nucleoside triphosphate pyrophosphatase that hydrolyzes dTTP and UTP. May have a dual role in cell division arrest and in preventing the incorporation of modified nucleotides into cellular nucleic acids.</text>
</comment>
<dbReference type="RefSeq" id="WP_004140803.1">
    <property type="nucleotide sequence ID" value="NZ_CALFOW010000133.1"/>
</dbReference>
<feature type="site" description="Important for substrate specificity" evidence="4">
    <location>
        <position position="151"/>
    </location>
</feature>
<keyword evidence="4" id="KW-0963">Cytoplasm</keyword>